<proteinExistence type="predicted"/>
<dbReference type="Proteomes" id="UP001162992">
    <property type="component" value="Chromosome 19"/>
</dbReference>
<sequence length="318" mass="33589">MAAPISPSPLAASASSCSFLASTFVPASRWHCGIKSSGIAGELGNQTRNQLLFTRIGSSGAVAMAGTDVRTVLVTGAGGRTGHLAFQKLKERSDQFLARGLVRSEESKQKIGGGENVYIGDVTKPDSITPAFEGIDALIIVTSAVPKMKPGYDPSKGGRPEFYFEDGGYPEQVDWLGQKAQIDAAKSVGVKQIVVVGSMGGTNENHPLNSLGNGKILIWKRKAEQYLADSGVPYTIVRAGGLVDKDGGKRELIVGKDDELLATDTKSVPRADVAEVTIQALLLEEAKDKAFDLASKPEGEGSPTTDFKSLFSQVTAKF</sequence>
<keyword evidence="2" id="KW-1185">Reference proteome</keyword>
<gene>
    <name evidence="1" type="ORF">O6H91_19G010500</name>
</gene>
<name>A0ACC2ASP4_DIPCM</name>
<reference evidence="2" key="1">
    <citation type="journal article" date="2024" name="Proc. Natl. Acad. Sci. U.S.A.">
        <title>Extraordinary preservation of gene collinearity over three hundred million years revealed in homosporous lycophytes.</title>
        <authorList>
            <person name="Li C."/>
            <person name="Wickell D."/>
            <person name="Kuo L.Y."/>
            <person name="Chen X."/>
            <person name="Nie B."/>
            <person name="Liao X."/>
            <person name="Peng D."/>
            <person name="Ji J."/>
            <person name="Jenkins J."/>
            <person name="Williams M."/>
            <person name="Shu S."/>
            <person name="Plott C."/>
            <person name="Barry K."/>
            <person name="Rajasekar S."/>
            <person name="Grimwood J."/>
            <person name="Han X."/>
            <person name="Sun S."/>
            <person name="Hou Z."/>
            <person name="He W."/>
            <person name="Dai G."/>
            <person name="Sun C."/>
            <person name="Schmutz J."/>
            <person name="Leebens-Mack J.H."/>
            <person name="Li F.W."/>
            <person name="Wang L."/>
        </authorList>
    </citation>
    <scope>NUCLEOTIDE SEQUENCE [LARGE SCALE GENOMIC DNA]</scope>
    <source>
        <strain evidence="2">cv. PW_Plant_1</strain>
    </source>
</reference>
<comment type="caution">
    <text evidence="1">The sequence shown here is derived from an EMBL/GenBank/DDBJ whole genome shotgun (WGS) entry which is preliminary data.</text>
</comment>
<protein>
    <submittedName>
        <fullName evidence="1">Uncharacterized protein</fullName>
    </submittedName>
</protein>
<organism evidence="1 2">
    <name type="scientific">Diphasiastrum complanatum</name>
    <name type="common">Issler's clubmoss</name>
    <name type="synonym">Lycopodium complanatum</name>
    <dbReference type="NCBI Taxonomy" id="34168"/>
    <lineage>
        <taxon>Eukaryota</taxon>
        <taxon>Viridiplantae</taxon>
        <taxon>Streptophyta</taxon>
        <taxon>Embryophyta</taxon>
        <taxon>Tracheophyta</taxon>
        <taxon>Lycopodiopsida</taxon>
        <taxon>Lycopodiales</taxon>
        <taxon>Lycopodiaceae</taxon>
        <taxon>Lycopodioideae</taxon>
        <taxon>Diphasiastrum</taxon>
    </lineage>
</organism>
<dbReference type="EMBL" id="CM055110">
    <property type="protein sequence ID" value="KAJ7520559.1"/>
    <property type="molecule type" value="Genomic_DNA"/>
</dbReference>
<accession>A0ACC2ASP4</accession>
<evidence type="ECO:0000313" key="1">
    <source>
        <dbReference type="EMBL" id="KAJ7520559.1"/>
    </source>
</evidence>
<evidence type="ECO:0000313" key="2">
    <source>
        <dbReference type="Proteomes" id="UP001162992"/>
    </source>
</evidence>